<dbReference type="SUPFAM" id="SSF46689">
    <property type="entry name" value="Homeodomain-like"/>
    <property type="match status" value="1"/>
</dbReference>
<dbReference type="Proteomes" id="UP000593563">
    <property type="component" value="Unassembled WGS sequence"/>
</dbReference>
<comment type="subcellular location">
    <subcellularLocation>
        <location evidence="1">Nucleus</location>
    </subcellularLocation>
</comment>
<dbReference type="GO" id="GO:0003677">
    <property type="term" value="F:DNA binding"/>
    <property type="evidence" value="ECO:0007669"/>
    <property type="project" value="UniProtKB-KW"/>
</dbReference>
<feature type="region of interest" description="Disordered" evidence="3">
    <location>
        <begin position="308"/>
        <end position="376"/>
    </location>
</feature>
<comment type="caution">
    <text evidence="5">The sequence shown here is derived from an EMBL/GenBank/DDBJ whole genome shotgun (WGS) entry which is preliminary data.</text>
</comment>
<proteinExistence type="predicted"/>
<organism evidence="5 6">
    <name type="scientific">Apium graveolens</name>
    <name type="common">Celery</name>
    <dbReference type="NCBI Taxonomy" id="4045"/>
    <lineage>
        <taxon>Eukaryota</taxon>
        <taxon>Viridiplantae</taxon>
        <taxon>Streptophyta</taxon>
        <taxon>Embryophyta</taxon>
        <taxon>Tracheophyta</taxon>
        <taxon>Spermatophyta</taxon>
        <taxon>Magnoliopsida</taxon>
        <taxon>eudicotyledons</taxon>
        <taxon>Gunneridae</taxon>
        <taxon>Pentapetalae</taxon>
        <taxon>asterids</taxon>
        <taxon>campanulids</taxon>
        <taxon>Apiales</taxon>
        <taxon>Apiaceae</taxon>
        <taxon>Apioideae</taxon>
        <taxon>apioid superclade</taxon>
        <taxon>Apieae</taxon>
        <taxon>Apium</taxon>
    </lineage>
</organism>
<evidence type="ECO:0000313" key="6">
    <source>
        <dbReference type="Proteomes" id="UP000593563"/>
    </source>
</evidence>
<evidence type="ECO:0000259" key="4">
    <source>
        <dbReference type="Pfam" id="PF26575"/>
    </source>
</evidence>
<dbReference type="Pfam" id="PF26575">
    <property type="entry name" value="HHO5_N"/>
    <property type="match status" value="1"/>
</dbReference>
<feature type="compositionally biased region" description="Polar residues" evidence="3">
    <location>
        <begin position="308"/>
        <end position="329"/>
    </location>
</feature>
<dbReference type="GO" id="GO:0003700">
    <property type="term" value="F:DNA-binding transcription factor activity"/>
    <property type="evidence" value="ECO:0007669"/>
    <property type="project" value="InterPro"/>
</dbReference>
<protein>
    <recommendedName>
        <fullName evidence="4">HHO5-like N-terminal domain-containing protein</fullName>
    </recommendedName>
</protein>
<dbReference type="PANTHER" id="PTHR31003">
    <property type="entry name" value="MYB FAMILY TRANSCRIPTION FACTOR"/>
    <property type="match status" value="1"/>
</dbReference>
<evidence type="ECO:0000256" key="1">
    <source>
        <dbReference type="ARBA" id="ARBA00004123"/>
    </source>
</evidence>
<keyword evidence="2" id="KW-0238">DNA-binding</keyword>
<evidence type="ECO:0000256" key="2">
    <source>
        <dbReference type="ARBA" id="ARBA00023125"/>
    </source>
</evidence>
<dbReference type="GO" id="GO:0005634">
    <property type="term" value="C:nucleus"/>
    <property type="evidence" value="ECO:0007669"/>
    <property type="project" value="UniProtKB-SubCell"/>
</dbReference>
<feature type="domain" description="HHO5-like N-terminal" evidence="4">
    <location>
        <begin position="15"/>
        <end position="73"/>
    </location>
</feature>
<name>A0A6L5BFF4_APIGR</name>
<dbReference type="Gene3D" id="1.10.10.60">
    <property type="entry name" value="Homeodomain-like"/>
    <property type="match status" value="1"/>
</dbReference>
<evidence type="ECO:0000313" key="5">
    <source>
        <dbReference type="EMBL" id="KAF1002864.1"/>
    </source>
</evidence>
<accession>A0A6L5BFF4</accession>
<dbReference type="EMBL" id="WRXP01000293">
    <property type="protein sequence ID" value="KAF1002864.1"/>
    <property type="molecule type" value="Genomic_DNA"/>
</dbReference>
<reference evidence="5" key="1">
    <citation type="submission" date="2020-01" db="EMBL/GenBank/DDBJ databases">
        <title>The Celery Genome Sequence Reveals Sequential Paleo-tetraploidization, Resistance Gene Elimination, Karyotype Evolution, and Functional Innovation in Apiales.</title>
        <authorList>
            <person name="Song X."/>
        </authorList>
    </citation>
    <scope>NUCLEOTIDE SEQUENCE</scope>
    <source>
        <tissue evidence="5">Leaf</tissue>
    </source>
</reference>
<dbReference type="InterPro" id="IPR058673">
    <property type="entry name" value="HHO5-like_N"/>
</dbReference>
<evidence type="ECO:0000256" key="3">
    <source>
        <dbReference type="SAM" id="MobiDB-lite"/>
    </source>
</evidence>
<dbReference type="InterPro" id="IPR009057">
    <property type="entry name" value="Homeodomain-like_sf"/>
</dbReference>
<dbReference type="PANTHER" id="PTHR31003:SF19">
    <property type="entry name" value="MYB FAMILY TRANSCRIPTION FACTOR EFM"/>
    <property type="match status" value="1"/>
</dbReference>
<feature type="compositionally biased region" description="Basic and acidic residues" evidence="3">
    <location>
        <begin position="351"/>
        <end position="376"/>
    </location>
</feature>
<dbReference type="InterPro" id="IPR044787">
    <property type="entry name" value="HHO5-like"/>
</dbReference>
<dbReference type="AlphaFoldDB" id="A0A6L5BFF4"/>
<sequence length="376" mass="42225">MMSFRSELTFHCKPHDSSSMLLKSYGGDQQTTVTTDQAQKLEDLLSCLEEECHKIDAFKRELPLGLQLLDNGIPDILLLPFYTKQPTIPSASPEETQSIGFVGSRKPGNGADFLPFSKERNSRPCTIGALPELALVSVDKETEDKKWTERIDNKISNCSRGENPALTAEMTIERGKRVIFEYPQTISTNTGVTSTTSLQTRRKARRCWSPDLHRRFVNALQMLGGSQGKEIRTCITLSWPICSSEGDKYRIHTKRPSPSLQSAHQGCIKSQHYQVPQEYYSAIAPQAQGHHQLHNHTLHHQLHMYKQPSSQTYSSAESDMRGNTTNQSEYIEGGKSESCSWKAGSEGTTENGRDKKALMPKEERGESNESDITLKF</sequence>
<gene>
    <name evidence="5" type="ORF">AG4045_001415</name>
</gene>
<keyword evidence="6" id="KW-1185">Reference proteome</keyword>